<evidence type="ECO:0000256" key="9">
    <source>
        <dbReference type="ARBA" id="ARBA00023239"/>
    </source>
</evidence>
<dbReference type="PRINTS" id="PR01100">
    <property type="entry name" value="SHIKIMTKNASE"/>
</dbReference>
<evidence type="ECO:0000256" key="5">
    <source>
        <dbReference type="ARBA" id="ARBA00022741"/>
    </source>
</evidence>
<evidence type="ECO:0000313" key="14">
    <source>
        <dbReference type="EMBL" id="CDL91006.1"/>
    </source>
</evidence>
<evidence type="ECO:0000256" key="13">
    <source>
        <dbReference type="HAMAP-Rule" id="MF_00214"/>
    </source>
</evidence>
<comment type="similarity">
    <text evidence="12">Belongs to the shikimate kinase family.</text>
</comment>
<dbReference type="InterPro" id="IPR050146">
    <property type="entry name" value="Type-I_3-dehydroquinase"/>
</dbReference>
<dbReference type="InterPro" id="IPR013785">
    <property type="entry name" value="Aldolase_TIM"/>
</dbReference>
<proteinExistence type="inferred from homology"/>
<comment type="function">
    <text evidence="13">Involved in the third step of the chorismate pathway, which leads to the biosynthesis of aromatic amino acids. Catalyzes the cis-dehydration of 3-dehydroquinate (DHQ) and introduces the first double bond of the aromatic ring to yield 3-dehydroshikimate.</text>
</comment>
<dbReference type="GO" id="GO:0008652">
    <property type="term" value="P:amino acid biosynthetic process"/>
    <property type="evidence" value="ECO:0007669"/>
    <property type="project" value="UniProtKB-KW"/>
</dbReference>
<dbReference type="PROSITE" id="PS01128">
    <property type="entry name" value="SHIKIMATE_KINASE"/>
    <property type="match status" value="1"/>
</dbReference>
<dbReference type="FunFam" id="3.20.20.70:FF:000047">
    <property type="entry name" value="3-dehydroquinate dehydratase"/>
    <property type="match status" value="1"/>
</dbReference>
<dbReference type="GO" id="GO:0009073">
    <property type="term" value="P:aromatic amino acid family biosynthetic process"/>
    <property type="evidence" value="ECO:0007669"/>
    <property type="project" value="UniProtKB-KW"/>
</dbReference>
<dbReference type="CDD" id="cd00464">
    <property type="entry name" value="SK"/>
    <property type="match status" value="1"/>
</dbReference>
<dbReference type="PROSITE" id="PS01028">
    <property type="entry name" value="DEHYDROQUINASE_I"/>
    <property type="match status" value="1"/>
</dbReference>
<feature type="binding site" evidence="13">
    <location>
        <position position="410"/>
    </location>
    <ligand>
        <name>3-dehydroquinate</name>
        <dbReference type="ChEBI" id="CHEBI:32364"/>
    </ligand>
</feature>
<comment type="subcellular location">
    <subcellularLocation>
        <location evidence="12">Cytoplasm</location>
    </subcellularLocation>
</comment>
<dbReference type="AlphaFoldDB" id="W6N4B2"/>
<keyword evidence="7 12" id="KW-0067">ATP-binding</keyword>
<dbReference type="CDD" id="cd00502">
    <property type="entry name" value="DHQase_I"/>
    <property type="match status" value="1"/>
</dbReference>
<dbReference type="PANTHER" id="PTHR43699">
    <property type="entry name" value="3-DEHYDROQUINATE DEHYDRATASE"/>
    <property type="match status" value="1"/>
</dbReference>
<keyword evidence="8 12" id="KW-0057">Aromatic amino acid biosynthesis</keyword>
<keyword evidence="3 12" id="KW-0028">Amino-acid biosynthesis</keyword>
<reference evidence="14 15" key="1">
    <citation type="journal article" date="2015" name="Genome Announc.">
        <title>Draft Genome Sequence of Clostridium tyrobutyricum Strain DIVETGP, Isolated from Cow's Milk for Grana Padano Production.</title>
        <authorList>
            <person name="Soggiu A."/>
            <person name="Piras C."/>
            <person name="Gaiarsa S."/>
            <person name="Sassera D."/>
            <person name="Roncada P."/>
            <person name="Bendixen E."/>
            <person name="Brasca M."/>
            <person name="Bonizzi L."/>
        </authorList>
    </citation>
    <scope>NUCLEOTIDE SEQUENCE [LARGE SCALE GENOMIC DNA]</scope>
    <source>
        <strain evidence="14 15">DIVETGP</strain>
    </source>
</reference>
<evidence type="ECO:0000256" key="2">
    <source>
        <dbReference type="ARBA" id="ARBA00004842"/>
    </source>
</evidence>
<dbReference type="HAMAP" id="MF_00214">
    <property type="entry name" value="AroD"/>
    <property type="match status" value="1"/>
</dbReference>
<dbReference type="SUPFAM" id="SSF52540">
    <property type="entry name" value="P-loop containing nucleoside triphosphate hydrolases"/>
    <property type="match status" value="1"/>
</dbReference>
<dbReference type="GO" id="GO:0005524">
    <property type="term" value="F:ATP binding"/>
    <property type="evidence" value="ECO:0007669"/>
    <property type="project" value="UniProtKB-UniRule"/>
</dbReference>
<keyword evidence="10 13" id="KW-0704">Schiff base</keyword>
<dbReference type="GO" id="GO:0003855">
    <property type="term" value="F:3-dehydroquinate dehydratase activity"/>
    <property type="evidence" value="ECO:0007669"/>
    <property type="project" value="UniProtKB-UniRule"/>
</dbReference>
<comment type="similarity">
    <text evidence="13">Belongs to the type-I 3-dehydroquinase family.</text>
</comment>
<gene>
    <name evidence="13" type="primary">aroD</name>
    <name evidence="12" type="synonym">aroK</name>
    <name evidence="14" type="ORF">CTDIVETGP_1076</name>
</gene>
<feature type="binding site" evidence="12">
    <location>
        <begin position="15"/>
        <end position="20"/>
    </location>
    <ligand>
        <name>ATP</name>
        <dbReference type="ChEBI" id="CHEBI:30616"/>
    </ligand>
</feature>
<dbReference type="Gene3D" id="3.40.50.300">
    <property type="entry name" value="P-loop containing nucleotide triphosphate hydrolases"/>
    <property type="match status" value="1"/>
</dbReference>
<comment type="caution">
    <text evidence="14">The sequence shown here is derived from an EMBL/GenBank/DDBJ whole genome shotgun (WGS) entry which is preliminary data.</text>
</comment>
<dbReference type="InterPro" id="IPR001381">
    <property type="entry name" value="DHquinase_I"/>
</dbReference>
<dbReference type="OrthoDB" id="9813659at2"/>
<evidence type="ECO:0000256" key="3">
    <source>
        <dbReference type="ARBA" id="ARBA00022605"/>
    </source>
</evidence>
<evidence type="ECO:0000256" key="4">
    <source>
        <dbReference type="ARBA" id="ARBA00022679"/>
    </source>
</evidence>
<keyword evidence="4 12" id="KW-0808">Transferase</keyword>
<dbReference type="PANTHER" id="PTHR43699:SF1">
    <property type="entry name" value="3-DEHYDROQUINATE DEHYDRATASE"/>
    <property type="match status" value="1"/>
</dbReference>
<dbReference type="GO" id="GO:0005737">
    <property type="term" value="C:cytoplasm"/>
    <property type="evidence" value="ECO:0007669"/>
    <property type="project" value="UniProtKB-SubCell"/>
</dbReference>
<feature type="binding site" evidence="13">
    <location>
        <position position="387"/>
    </location>
    <ligand>
        <name>3-dehydroquinate</name>
        <dbReference type="ChEBI" id="CHEBI:32364"/>
    </ligand>
</feature>
<dbReference type="InterPro" id="IPR027417">
    <property type="entry name" value="P-loop_NTPase"/>
</dbReference>
<dbReference type="EMBL" id="CBXI010000016">
    <property type="protein sequence ID" value="CDL91006.1"/>
    <property type="molecule type" value="Genomic_DNA"/>
</dbReference>
<comment type="subunit">
    <text evidence="12">Monomer.</text>
</comment>
<keyword evidence="12" id="KW-0479">Metal-binding</keyword>
<name>W6N4B2_CLOTY</name>
<sequence>MRLKNKNIVLIGMPGCGKTTIGRSISSKLNKKFIDVDEYIECKYNKSIPQIFKENGEEYFRNIELKSVEEISNKEDSIISTGGGVIKNEQNIINLKQNGIVIFIDRKIEDIVSDVDISNRPLLKNGTEEIEKIFKERYDLYRKYADFLVENNCNIEELINEIISTYYKFINIKQYTSIKVKNVVIGVGYPKICVPMVGRTTDDIIDEANFLKKIDPDVVEWRVDFFEYVKNIDKVKEVLKMIREILYDKPIIFTFRSYSEGGEIEATREFYIELNTSMIDTKFVDIVDIELFNHTEDIKQLIKRAHENSVSIIISNHDFNKTPTKDEIISRLCRAQQLGADISKIAVMPNCPKDVITLLDATRIMKEKYAKRPIITMSMAGKGVISRLSGELFGSDMTFGSAKNISAPGQIPIRELRKIINLLHNNL</sequence>
<dbReference type="GO" id="GO:0046279">
    <property type="term" value="P:3,4-dihydroxybenzoate biosynthetic process"/>
    <property type="evidence" value="ECO:0007669"/>
    <property type="project" value="TreeGrafter"/>
</dbReference>
<dbReference type="UniPathway" id="UPA00053">
    <property type="reaction ID" value="UER00086"/>
</dbReference>
<evidence type="ECO:0000256" key="11">
    <source>
        <dbReference type="ARBA" id="ARBA00048567"/>
    </source>
</evidence>
<feature type="binding site" evidence="12">
    <location>
        <position position="19"/>
    </location>
    <ligand>
        <name>Mg(2+)</name>
        <dbReference type="ChEBI" id="CHEBI:18420"/>
    </ligand>
</feature>
<dbReference type="HAMAP" id="MF_00109">
    <property type="entry name" value="Shikimate_kinase"/>
    <property type="match status" value="1"/>
</dbReference>
<comment type="function">
    <text evidence="12">Catalyzes the specific phosphorylation of the 3-hydroxyl group of shikimic acid using ATP as a cosubstrate.</text>
</comment>
<dbReference type="Gene3D" id="3.20.20.70">
    <property type="entry name" value="Aldolase class I"/>
    <property type="match status" value="1"/>
</dbReference>
<dbReference type="GO" id="GO:0000287">
    <property type="term" value="F:magnesium ion binding"/>
    <property type="evidence" value="ECO:0007669"/>
    <property type="project" value="UniProtKB-UniRule"/>
</dbReference>
<comment type="catalytic activity">
    <reaction evidence="11 12">
        <text>shikimate + ATP = 3-phosphoshikimate + ADP + H(+)</text>
        <dbReference type="Rhea" id="RHEA:13121"/>
        <dbReference type="ChEBI" id="CHEBI:15378"/>
        <dbReference type="ChEBI" id="CHEBI:30616"/>
        <dbReference type="ChEBI" id="CHEBI:36208"/>
        <dbReference type="ChEBI" id="CHEBI:145989"/>
        <dbReference type="ChEBI" id="CHEBI:456216"/>
        <dbReference type="EC" id="2.7.1.71"/>
    </reaction>
</comment>
<comment type="pathway">
    <text evidence="13">Metabolic intermediate biosynthesis; chorismate biosynthesis; chorismate from D-erythrose 4-phosphate and phosphoenolpyruvate: step 3/7.</text>
</comment>
<dbReference type="InterPro" id="IPR018508">
    <property type="entry name" value="3-dehydroquinate_DH_AS"/>
</dbReference>
<dbReference type="Pfam" id="PF01202">
    <property type="entry name" value="SKI"/>
    <property type="match status" value="1"/>
</dbReference>
<dbReference type="Pfam" id="PF01487">
    <property type="entry name" value="DHquinase_I"/>
    <property type="match status" value="1"/>
</dbReference>
<evidence type="ECO:0000256" key="10">
    <source>
        <dbReference type="ARBA" id="ARBA00023270"/>
    </source>
</evidence>
<dbReference type="GO" id="GO:0009423">
    <property type="term" value="P:chorismate biosynthetic process"/>
    <property type="evidence" value="ECO:0007669"/>
    <property type="project" value="UniProtKB-UniRule"/>
</dbReference>
<feature type="binding site" evidence="13">
    <location>
        <position position="406"/>
    </location>
    <ligand>
        <name>3-dehydroquinate</name>
        <dbReference type="ChEBI" id="CHEBI:32364"/>
    </ligand>
</feature>
<feature type="binding site" evidence="12">
    <location>
        <position position="120"/>
    </location>
    <ligand>
        <name>ATP</name>
        <dbReference type="ChEBI" id="CHEBI:30616"/>
    </ligand>
</feature>
<dbReference type="InterPro" id="IPR031322">
    <property type="entry name" value="Shikimate/glucono_kinase"/>
</dbReference>
<feature type="active site" description="Proton donor/acceptor" evidence="13">
    <location>
        <position position="317"/>
    </location>
</feature>
<comment type="subunit">
    <text evidence="13">Homodimer.</text>
</comment>
<dbReference type="SUPFAM" id="SSF51569">
    <property type="entry name" value="Aldolase"/>
    <property type="match status" value="1"/>
</dbReference>
<evidence type="ECO:0000256" key="6">
    <source>
        <dbReference type="ARBA" id="ARBA00022777"/>
    </source>
</evidence>
<keyword evidence="12" id="KW-0460">Magnesium</keyword>
<feature type="binding site" evidence="12">
    <location>
        <position position="61"/>
    </location>
    <ligand>
        <name>substrate</name>
    </ligand>
</feature>
<accession>W6N4B2</accession>
<evidence type="ECO:0000313" key="15">
    <source>
        <dbReference type="Proteomes" id="UP000019482"/>
    </source>
</evidence>
<organism evidence="14 15">
    <name type="scientific">Clostridium tyrobutyricum DIVETGP</name>
    <dbReference type="NCBI Taxonomy" id="1408889"/>
    <lineage>
        <taxon>Bacteria</taxon>
        <taxon>Bacillati</taxon>
        <taxon>Bacillota</taxon>
        <taxon>Clostridia</taxon>
        <taxon>Eubacteriales</taxon>
        <taxon>Clostridiaceae</taxon>
        <taxon>Clostridium</taxon>
    </lineage>
</organism>
<feature type="binding site" evidence="12">
    <location>
        <position position="83"/>
    </location>
    <ligand>
        <name>substrate</name>
    </ligand>
</feature>
<dbReference type="Proteomes" id="UP000019482">
    <property type="component" value="Unassembled WGS sequence"/>
</dbReference>
<dbReference type="EC" id="2.7.1.71" evidence="12"/>
<evidence type="ECO:0000256" key="12">
    <source>
        <dbReference type="HAMAP-Rule" id="MF_00109"/>
    </source>
</evidence>
<dbReference type="GO" id="GO:0004765">
    <property type="term" value="F:shikimate kinase activity"/>
    <property type="evidence" value="ECO:0007669"/>
    <property type="project" value="UniProtKB-UniRule"/>
</dbReference>
<comment type="catalytic activity">
    <reaction evidence="1 13">
        <text>3-dehydroquinate = 3-dehydroshikimate + H2O</text>
        <dbReference type="Rhea" id="RHEA:21096"/>
        <dbReference type="ChEBI" id="CHEBI:15377"/>
        <dbReference type="ChEBI" id="CHEBI:16630"/>
        <dbReference type="ChEBI" id="CHEBI:32364"/>
        <dbReference type="EC" id="4.2.1.10"/>
    </reaction>
</comment>
<evidence type="ECO:0000256" key="8">
    <source>
        <dbReference type="ARBA" id="ARBA00023141"/>
    </source>
</evidence>
<keyword evidence="9 13" id="KW-0456">Lyase</keyword>
<keyword evidence="5 12" id="KW-0547">Nucleotide-binding</keyword>
<comment type="cofactor">
    <cofactor evidence="12">
        <name>Mg(2+)</name>
        <dbReference type="ChEBI" id="CHEBI:18420"/>
    </cofactor>
    <text evidence="12">Binds 1 Mg(2+) ion per subunit.</text>
</comment>
<dbReference type="InterPro" id="IPR000623">
    <property type="entry name" value="Shikimate_kinase/TSH1"/>
</dbReference>
<feature type="binding site" evidence="13">
    <location>
        <position position="256"/>
    </location>
    <ligand>
        <name>3-dehydroquinate</name>
        <dbReference type="ChEBI" id="CHEBI:32364"/>
    </ligand>
</feature>
<evidence type="ECO:0000256" key="1">
    <source>
        <dbReference type="ARBA" id="ARBA00001864"/>
    </source>
</evidence>
<comment type="caution">
    <text evidence="12">Lacks conserved residue(s) required for the propagation of feature annotation.</text>
</comment>
<comment type="pathway">
    <text evidence="2 12">Metabolic intermediate biosynthesis; chorismate biosynthesis; chorismate from D-erythrose 4-phosphate and phosphoenolpyruvate: step 5/7.</text>
</comment>
<dbReference type="InterPro" id="IPR023000">
    <property type="entry name" value="Shikimate_kinase_CS"/>
</dbReference>
<feature type="binding site" evidence="13">
    <location>
        <begin position="220"/>
        <end position="222"/>
    </location>
    <ligand>
        <name>3-dehydroquinate</name>
        <dbReference type="ChEBI" id="CHEBI:32364"/>
    </ligand>
</feature>
<feature type="active site" description="Schiff-base intermediate with substrate" evidence="13">
    <location>
        <position position="344"/>
    </location>
</feature>
<keyword evidence="12" id="KW-0963">Cytoplasm</keyword>
<keyword evidence="6 12" id="KW-0418">Kinase</keyword>
<protein>
    <recommendedName>
        <fullName evidence="12 13">Multifunctional fusion protein</fullName>
    </recommendedName>
    <domain>
        <recommendedName>
            <fullName evidence="13">3-dehydroquinate dehydratase</fullName>
            <shortName evidence="13">3-dehydroquinase</shortName>
            <ecNumber evidence="13">4.2.1.10</ecNumber>
        </recommendedName>
        <alternativeName>
            <fullName evidence="13">Type I DHQase</fullName>
        </alternativeName>
        <alternativeName>
            <fullName evidence="13">Type I dehydroquinase</fullName>
            <shortName evidence="13">DHQ1</shortName>
        </alternativeName>
    </domain>
    <domain>
        <recommendedName>
            <fullName evidence="12">Shikimate kinase</fullName>
            <shortName evidence="12">SK</shortName>
            <ecNumber evidence="12">2.7.1.71</ecNumber>
        </recommendedName>
    </domain>
</protein>
<feature type="binding site" evidence="12">
    <location>
        <position position="137"/>
    </location>
    <ligand>
        <name>substrate</name>
    </ligand>
</feature>
<dbReference type="EC" id="4.2.1.10" evidence="13"/>
<keyword evidence="15" id="KW-1185">Reference proteome</keyword>
<feature type="binding site" evidence="12">
    <location>
        <position position="37"/>
    </location>
    <ligand>
        <name>substrate</name>
    </ligand>
</feature>
<evidence type="ECO:0000256" key="7">
    <source>
        <dbReference type="ARBA" id="ARBA00022840"/>
    </source>
</evidence>
<dbReference type="NCBIfam" id="TIGR01093">
    <property type="entry name" value="aroD"/>
    <property type="match status" value="1"/>
</dbReference>